<keyword evidence="1" id="KW-0863">Zinc-finger</keyword>
<comment type="similarity">
    <text evidence="2">Belongs to the helicase family.</text>
</comment>
<feature type="compositionally biased region" description="Basic and acidic residues" evidence="3">
    <location>
        <begin position="734"/>
        <end position="745"/>
    </location>
</feature>
<feature type="compositionally biased region" description="Polar residues" evidence="3">
    <location>
        <begin position="1451"/>
        <end position="1460"/>
    </location>
</feature>
<feature type="region of interest" description="Disordered" evidence="3">
    <location>
        <begin position="1417"/>
        <end position="1460"/>
    </location>
</feature>
<dbReference type="PANTHER" id="PTHR47642">
    <property type="entry name" value="ATP-DEPENDENT DNA HELICASE"/>
    <property type="match status" value="1"/>
</dbReference>
<keyword evidence="1" id="KW-0479">Metal-binding</keyword>
<dbReference type="OrthoDB" id="442928at2759"/>
<dbReference type="Pfam" id="PF05970">
    <property type="entry name" value="PIF1"/>
    <property type="match status" value="1"/>
</dbReference>
<name>A0A7J6N8A8_PEROL</name>
<sequence>MVSDRLDEDQETALTCILDSVIVPSRPKTYFYITGFAGTGKTHLAKALVDKLQSVHKKPVVLAWNGMAARVLGGDTIMSFFNLTYDRTGHVGDNGYMRSPQELARRILANLTSRKRALLQSLEAVLLIDEVSVINSSILDGISYALKDLRRGMPDAEKPFGGLTAIMVGDPCQLGRVDLFAGSEQYQPDKYPTGPFWRSEVWRGMHPVIFYLQKFHRGEGDDGYLQLLSEIRTADQIAPGIPNFSAASLEVFGAIRDRDGGSNPPKFNHTIICLTNAEAEAYNDDHLQSLPGDLHTFQAIDNLDEHHGQAQGLDIDSIGTMGYRSVVKLKRNCRVMATVNDPNKRFVNGLTGRVANIIDPTGADPVIIVQFDDDTPEVPIHRAEFSVYASDDTRVFTRKQFPLIVSRALTCHKTQGCTLDGVWAKLPFARVPKSSNPKIEQFWKKDWLAGAAYTLMSRVGSRDKIRIHPLRRVKAAEDLGPMFFMNPEAQEFDKTCLRDNWLRSAAPTESRDQEESYSRHSDEEARPAQEAGPPASTASFPLQLVERMGEDLKNSILERIDENDSRWMMLQHFEANRPSTGSGEAFTNPVFYAWMNPRLREKVRVLPDHCQQSFYTDLHKHLNITRDLPDEDHLVLMVEEIGRAQRDRQVEQTLTKRAQETYAKPSRPIPDLGSTSSRPSSPNHNPHSSQAEPLSGISEPSTPHMQSHSSEESDSDEADASTGSEGDVEETDPEEPHPSHGREGFDPIPFIVFRGPIGRVVERYLEENPHYRLVGCTIDSLYSGRKTCSLICKRSIPKSLRGKAPSGKGKPDWRSWPESACPMAEVLVTSSGSLCSLYGLTIEGITKEQWRSHEHPHGTYKCHSGYLPAEIADDWCEWMSTSHSPTTTMAHLIEKTNKKHIEGGYSAKTMAFISEQKLREREKLRGAYRSIQEHGKSGLSIDAFLEQLRPVMHDIDEVFKSTMTPVIQSLGRIKKGIAVTEDLERATVADRCIAFKDVLCTRASTGKLADFGLVLTSCRMLSNLSDCVTIGLDASFNLLFADLAVCVLCNLRRGTTALPVALGIIHRESAASVAHCLQVLTRAAKELCIENWRPREAVLDGSQSLFNGLREVLGEDIRTISCFFHVVKRAKESKAQSHLDTATWSNIRKDLKLMSCAWSRDEWIRLKNLFNIKWQEAAATDSRVQVFLTKFQGYLSDGQWRSYWARHACEQAGPRTNNAVERFNREMKDFITVNRRPRTLASFASFAKHTPSWASLSQYGREVARGRLTRDVRRQAAKLYIHHKFIQVPRTWSSSIAHVLGVPQNQWIFDRRTKSDITTNLREDEGARRLLRSEFETLEEAHELTSTYCVVSYTNAPNPDLPAPCGPWCTCYMWAKEDMCKHVACTVYAVGGDGSPEAKKQWDEIFGHFDRPMRRRGRDGQYEDLELPSDIRYGIGRQKRKQPDLGEHEPSQPSTKISKV</sequence>
<accession>A0A7J6N8A8</accession>
<dbReference type="EC" id="5.6.2.3" evidence="2"/>
<dbReference type="GO" id="GO:0008270">
    <property type="term" value="F:zinc ion binding"/>
    <property type="evidence" value="ECO:0007669"/>
    <property type="project" value="UniProtKB-KW"/>
</dbReference>
<keyword evidence="2" id="KW-0067">ATP-binding</keyword>
<reference evidence="5 6" key="1">
    <citation type="submission" date="2020-04" db="EMBL/GenBank/DDBJ databases">
        <title>Perkinsus olseni comparative genomics.</title>
        <authorList>
            <person name="Bogema D.R."/>
        </authorList>
    </citation>
    <scope>NUCLEOTIDE SEQUENCE [LARGE SCALE GENOMIC DNA]</scope>
    <source>
        <strain evidence="5">00978-12</strain>
    </source>
</reference>
<keyword evidence="2" id="KW-0233">DNA recombination</keyword>
<comment type="catalytic activity">
    <reaction evidence="2">
        <text>ATP + H2O = ADP + phosphate + H(+)</text>
        <dbReference type="Rhea" id="RHEA:13065"/>
        <dbReference type="ChEBI" id="CHEBI:15377"/>
        <dbReference type="ChEBI" id="CHEBI:15378"/>
        <dbReference type="ChEBI" id="CHEBI:30616"/>
        <dbReference type="ChEBI" id="CHEBI:43474"/>
        <dbReference type="ChEBI" id="CHEBI:456216"/>
        <dbReference type="EC" id="5.6.2.3"/>
    </reaction>
</comment>
<dbReference type="InterPro" id="IPR007527">
    <property type="entry name" value="Znf_SWIM"/>
</dbReference>
<feature type="compositionally biased region" description="Basic and acidic residues" evidence="3">
    <location>
        <begin position="1441"/>
        <end position="1450"/>
    </location>
</feature>
<evidence type="ECO:0000313" key="5">
    <source>
        <dbReference type="EMBL" id="KAF4680026.1"/>
    </source>
</evidence>
<evidence type="ECO:0000256" key="1">
    <source>
        <dbReference type="PROSITE-ProRule" id="PRU00325"/>
    </source>
</evidence>
<keyword evidence="2" id="KW-0234">DNA repair</keyword>
<dbReference type="Gene3D" id="3.40.50.300">
    <property type="entry name" value="P-loop containing nucleotide triphosphate hydrolases"/>
    <property type="match status" value="1"/>
</dbReference>
<keyword evidence="2" id="KW-0547">Nucleotide-binding</keyword>
<comment type="caution">
    <text evidence="5">The sequence shown here is derived from an EMBL/GenBank/DDBJ whole genome shotgun (WGS) entry which is preliminary data.</text>
</comment>
<proteinExistence type="inferred from homology"/>
<dbReference type="PANTHER" id="PTHR47642:SF6">
    <property type="entry name" value="ATP-DEPENDENT DNA HELICASE"/>
    <property type="match status" value="1"/>
</dbReference>
<protein>
    <recommendedName>
        <fullName evidence="2">ATP-dependent DNA helicase</fullName>
        <ecNumber evidence="2">5.6.2.3</ecNumber>
    </recommendedName>
</protein>
<feature type="compositionally biased region" description="Polar residues" evidence="3">
    <location>
        <begin position="698"/>
        <end position="708"/>
    </location>
</feature>
<keyword evidence="2" id="KW-0378">Hydrolase</keyword>
<dbReference type="InterPro" id="IPR027417">
    <property type="entry name" value="P-loop_NTPase"/>
</dbReference>
<dbReference type="EMBL" id="JABANP010000658">
    <property type="protein sequence ID" value="KAF4680026.1"/>
    <property type="molecule type" value="Genomic_DNA"/>
</dbReference>
<dbReference type="GO" id="GO:0000723">
    <property type="term" value="P:telomere maintenance"/>
    <property type="evidence" value="ECO:0007669"/>
    <property type="project" value="InterPro"/>
</dbReference>
<dbReference type="GO" id="GO:0043139">
    <property type="term" value="F:5'-3' DNA helicase activity"/>
    <property type="evidence" value="ECO:0007669"/>
    <property type="project" value="UniProtKB-EC"/>
</dbReference>
<evidence type="ECO:0000256" key="3">
    <source>
        <dbReference type="SAM" id="MobiDB-lite"/>
    </source>
</evidence>
<keyword evidence="1" id="KW-0862">Zinc</keyword>
<keyword evidence="2" id="KW-0347">Helicase</keyword>
<dbReference type="InterPro" id="IPR010285">
    <property type="entry name" value="DNA_helicase_pif1-like_DEAD"/>
</dbReference>
<dbReference type="Proteomes" id="UP000541610">
    <property type="component" value="Unassembled WGS sequence"/>
</dbReference>
<evidence type="ECO:0000256" key="2">
    <source>
        <dbReference type="RuleBase" id="RU363044"/>
    </source>
</evidence>
<feature type="region of interest" description="Disordered" evidence="3">
    <location>
        <begin position="647"/>
        <end position="748"/>
    </location>
</feature>
<evidence type="ECO:0000259" key="4">
    <source>
        <dbReference type="PROSITE" id="PS50966"/>
    </source>
</evidence>
<feature type="region of interest" description="Disordered" evidence="3">
    <location>
        <begin position="504"/>
        <end position="537"/>
    </location>
</feature>
<dbReference type="GO" id="GO:0016787">
    <property type="term" value="F:hydrolase activity"/>
    <property type="evidence" value="ECO:0007669"/>
    <property type="project" value="UniProtKB-KW"/>
</dbReference>
<feature type="compositionally biased region" description="Low complexity" evidence="3">
    <location>
        <begin position="674"/>
        <end position="689"/>
    </location>
</feature>
<dbReference type="PROSITE" id="PS50966">
    <property type="entry name" value="ZF_SWIM"/>
    <property type="match status" value="1"/>
</dbReference>
<organism evidence="5 6">
    <name type="scientific">Perkinsus olseni</name>
    <name type="common">Perkinsus atlanticus</name>
    <dbReference type="NCBI Taxonomy" id="32597"/>
    <lineage>
        <taxon>Eukaryota</taxon>
        <taxon>Sar</taxon>
        <taxon>Alveolata</taxon>
        <taxon>Perkinsozoa</taxon>
        <taxon>Perkinsea</taxon>
        <taxon>Perkinsida</taxon>
        <taxon>Perkinsidae</taxon>
        <taxon>Perkinsus</taxon>
    </lineage>
</organism>
<dbReference type="InterPro" id="IPR051055">
    <property type="entry name" value="PIF1_helicase"/>
</dbReference>
<comment type="cofactor">
    <cofactor evidence="2">
        <name>Mg(2+)</name>
        <dbReference type="ChEBI" id="CHEBI:18420"/>
    </cofactor>
</comment>
<dbReference type="GO" id="GO:0005524">
    <property type="term" value="F:ATP binding"/>
    <property type="evidence" value="ECO:0007669"/>
    <property type="project" value="UniProtKB-KW"/>
</dbReference>
<feature type="compositionally biased region" description="Basic and acidic residues" evidence="3">
    <location>
        <begin position="509"/>
        <end position="527"/>
    </location>
</feature>
<dbReference type="GO" id="GO:0006281">
    <property type="term" value="P:DNA repair"/>
    <property type="evidence" value="ECO:0007669"/>
    <property type="project" value="UniProtKB-KW"/>
</dbReference>
<dbReference type="SUPFAM" id="SSF52540">
    <property type="entry name" value="P-loop containing nucleoside triphosphate hydrolases"/>
    <property type="match status" value="2"/>
</dbReference>
<dbReference type="GO" id="GO:0006310">
    <property type="term" value="P:DNA recombination"/>
    <property type="evidence" value="ECO:0007669"/>
    <property type="project" value="UniProtKB-KW"/>
</dbReference>
<keyword evidence="2" id="KW-0227">DNA damage</keyword>
<gene>
    <name evidence="5" type="ORF">FOZ60_014171</name>
</gene>
<evidence type="ECO:0000313" key="6">
    <source>
        <dbReference type="Proteomes" id="UP000541610"/>
    </source>
</evidence>
<feature type="domain" description="SWIM-type" evidence="4">
    <location>
        <begin position="1348"/>
        <end position="1391"/>
    </location>
</feature>